<sequence>MPQLPVPASPLSRRGLLRGTALLGAAASTGGLGVLAADAPALAAPAGFPTYRYVRDAFDRPLVYNPTGETIFPCVRGVYDKISGARGRYYLYYAPHDAPGGICLAYADRMEGPYTEHPGNPIISRHLPGVTVSHVSSPHVVWNAPTREFFLYFHGENTTTRVARSRDGITFTSPTPILSTRLVPNTTETSYARVFEHAVPGLGNRYVMLFMGAHTVRPGTRKIFWGWSPNGWDQWRFAPQPLVSPAGDGLTDLSGPHLLRRNNTTYVVYHGNDGRMRLTEVGNAFDREVHLGVFHAPVASDNGRTAAPTFGTDGGVSYMVYEAGARLSARLCVARAV</sequence>
<dbReference type="Gene3D" id="2.115.10.20">
    <property type="entry name" value="Glycosyl hydrolase domain, family 43"/>
    <property type="match status" value="2"/>
</dbReference>
<evidence type="ECO:0000313" key="1">
    <source>
        <dbReference type="EMBL" id="KXK61129.1"/>
    </source>
</evidence>
<dbReference type="SUPFAM" id="SSF75005">
    <property type="entry name" value="Arabinanase/levansucrase/invertase"/>
    <property type="match status" value="1"/>
</dbReference>
<keyword evidence="2" id="KW-1185">Reference proteome</keyword>
<reference evidence="1 2" key="1">
    <citation type="submission" date="2016-01" db="EMBL/GenBank/DDBJ databases">
        <title>Whole genome sequence and analysis of Micromonospora rosaria DSM 803, which can produce antibacterial substance rosamicin.</title>
        <authorList>
            <person name="Yang H."/>
            <person name="He X."/>
            <person name="Zhu D."/>
        </authorList>
    </citation>
    <scope>NUCLEOTIDE SEQUENCE [LARGE SCALE GENOMIC DNA]</scope>
    <source>
        <strain evidence="1 2">DSM 803</strain>
    </source>
</reference>
<evidence type="ECO:0000313" key="2">
    <source>
        <dbReference type="Proteomes" id="UP000070620"/>
    </source>
</evidence>
<name>A0A136PRN8_9ACTN</name>
<dbReference type="RefSeq" id="WP_067366053.1">
    <property type="nucleotide sequence ID" value="NZ_JBIUBN010000006.1"/>
</dbReference>
<proteinExistence type="predicted"/>
<comment type="caution">
    <text evidence="1">The sequence shown here is derived from an EMBL/GenBank/DDBJ whole genome shotgun (WGS) entry which is preliminary data.</text>
</comment>
<dbReference type="PROSITE" id="PS51318">
    <property type="entry name" value="TAT"/>
    <property type="match status" value="1"/>
</dbReference>
<organism evidence="1 2">
    <name type="scientific">Micromonospora rosaria</name>
    <dbReference type="NCBI Taxonomy" id="47874"/>
    <lineage>
        <taxon>Bacteria</taxon>
        <taxon>Bacillati</taxon>
        <taxon>Actinomycetota</taxon>
        <taxon>Actinomycetes</taxon>
        <taxon>Micromonosporales</taxon>
        <taxon>Micromonosporaceae</taxon>
        <taxon>Micromonospora</taxon>
    </lineage>
</organism>
<protein>
    <submittedName>
        <fullName evidence="1">Uncharacterized protein</fullName>
    </submittedName>
</protein>
<dbReference type="AlphaFoldDB" id="A0A136PRN8"/>
<accession>A0A136PRN8</accession>
<dbReference type="InterPro" id="IPR006311">
    <property type="entry name" value="TAT_signal"/>
</dbReference>
<gene>
    <name evidence="1" type="ORF">AWW66_15220</name>
</gene>
<dbReference type="Proteomes" id="UP000070620">
    <property type="component" value="Unassembled WGS sequence"/>
</dbReference>
<dbReference type="OrthoDB" id="1413930at2"/>
<dbReference type="InterPro" id="IPR023296">
    <property type="entry name" value="Glyco_hydro_beta-prop_sf"/>
</dbReference>
<dbReference type="EMBL" id="LRQV01000049">
    <property type="protein sequence ID" value="KXK61129.1"/>
    <property type="molecule type" value="Genomic_DNA"/>
</dbReference>